<feature type="domain" description="Thioredoxin" evidence="1">
    <location>
        <begin position="17"/>
        <end position="92"/>
    </location>
</feature>
<dbReference type="Gene3D" id="3.40.30.10">
    <property type="entry name" value="Glutaredoxin"/>
    <property type="match status" value="1"/>
</dbReference>
<sequence length="120" mass="13733">MSETLSEGTLKTKCEALEHKELIVIKFTADWCGPCKTIKSMCLDFEKNKPSSIQYYEINIDESIELYMKLKKMKMVNGIPALLAYKGGTKEHWYIPDDVHLGSDKKGLALFFNNCIKYVS</sequence>
<reference evidence="2" key="1">
    <citation type="journal article" date="2020" name="Nature">
        <title>Giant virus diversity and host interactions through global metagenomics.</title>
        <authorList>
            <person name="Schulz F."/>
            <person name="Roux S."/>
            <person name="Paez-Espino D."/>
            <person name="Jungbluth S."/>
            <person name="Walsh D.A."/>
            <person name="Denef V.J."/>
            <person name="McMahon K.D."/>
            <person name="Konstantinidis K.T."/>
            <person name="Eloe-Fadrosh E.A."/>
            <person name="Kyrpides N.C."/>
            <person name="Woyke T."/>
        </authorList>
    </citation>
    <scope>NUCLEOTIDE SEQUENCE</scope>
    <source>
        <strain evidence="2">GVMAG-M-3300023179-63</strain>
    </source>
</reference>
<dbReference type="AlphaFoldDB" id="A0A6C0H568"/>
<evidence type="ECO:0000313" key="2">
    <source>
        <dbReference type="EMBL" id="QHT75295.1"/>
    </source>
</evidence>
<protein>
    <recommendedName>
        <fullName evidence="1">Thioredoxin domain-containing protein</fullName>
    </recommendedName>
</protein>
<organism evidence="2">
    <name type="scientific">viral metagenome</name>
    <dbReference type="NCBI Taxonomy" id="1070528"/>
    <lineage>
        <taxon>unclassified sequences</taxon>
        <taxon>metagenomes</taxon>
        <taxon>organismal metagenomes</taxon>
    </lineage>
</organism>
<dbReference type="InterPro" id="IPR050620">
    <property type="entry name" value="Thioredoxin_H-type-like"/>
</dbReference>
<name>A0A6C0H568_9ZZZZ</name>
<dbReference type="InterPro" id="IPR036249">
    <property type="entry name" value="Thioredoxin-like_sf"/>
</dbReference>
<dbReference type="InterPro" id="IPR013766">
    <property type="entry name" value="Thioredoxin_domain"/>
</dbReference>
<dbReference type="CDD" id="cd02947">
    <property type="entry name" value="TRX_family"/>
    <property type="match status" value="1"/>
</dbReference>
<dbReference type="PANTHER" id="PTHR10438:SF468">
    <property type="entry name" value="THIOREDOXIN-1-RELATED"/>
    <property type="match status" value="1"/>
</dbReference>
<dbReference type="PANTHER" id="PTHR10438">
    <property type="entry name" value="THIOREDOXIN"/>
    <property type="match status" value="1"/>
</dbReference>
<proteinExistence type="predicted"/>
<accession>A0A6C0H568</accession>
<evidence type="ECO:0000259" key="1">
    <source>
        <dbReference type="Pfam" id="PF00085"/>
    </source>
</evidence>
<dbReference type="Pfam" id="PF00085">
    <property type="entry name" value="Thioredoxin"/>
    <property type="match status" value="1"/>
</dbReference>
<dbReference type="SUPFAM" id="SSF52833">
    <property type="entry name" value="Thioredoxin-like"/>
    <property type="match status" value="1"/>
</dbReference>
<dbReference type="EMBL" id="MN739866">
    <property type="protein sequence ID" value="QHT75295.1"/>
    <property type="molecule type" value="Genomic_DNA"/>
</dbReference>